<organism evidence="1 2">
    <name type="scientific">Marmota marmota marmota</name>
    <name type="common">Alpine marmot</name>
    <dbReference type="NCBI Taxonomy" id="9994"/>
    <lineage>
        <taxon>Eukaryota</taxon>
        <taxon>Metazoa</taxon>
        <taxon>Chordata</taxon>
        <taxon>Craniata</taxon>
        <taxon>Vertebrata</taxon>
        <taxon>Euteleostomi</taxon>
        <taxon>Mammalia</taxon>
        <taxon>Eutheria</taxon>
        <taxon>Euarchontoglires</taxon>
        <taxon>Glires</taxon>
        <taxon>Rodentia</taxon>
        <taxon>Sciuromorpha</taxon>
        <taxon>Sciuridae</taxon>
        <taxon>Xerinae</taxon>
        <taxon>Marmotini</taxon>
        <taxon>Marmota</taxon>
    </lineage>
</organism>
<dbReference type="Proteomes" id="UP000694407">
    <property type="component" value="Unplaced"/>
</dbReference>
<protein>
    <submittedName>
        <fullName evidence="1">Uncharacterized protein</fullName>
    </submittedName>
</protein>
<name>A0A8C5ZCQ1_MARMA</name>
<evidence type="ECO:0000313" key="1">
    <source>
        <dbReference type="Ensembl" id="ENSMMMP00000010865.1"/>
    </source>
</evidence>
<evidence type="ECO:0000313" key="2">
    <source>
        <dbReference type="Proteomes" id="UP000694407"/>
    </source>
</evidence>
<keyword evidence="2" id="KW-1185">Reference proteome</keyword>
<reference evidence="1" key="1">
    <citation type="submission" date="2025-08" db="UniProtKB">
        <authorList>
            <consortium name="Ensembl"/>
        </authorList>
    </citation>
    <scope>IDENTIFICATION</scope>
</reference>
<accession>A0A8C5ZCQ1</accession>
<dbReference type="Ensembl" id="ENSMMMT00000012392.1">
    <property type="protein sequence ID" value="ENSMMMP00000010865.1"/>
    <property type="gene ID" value="ENSMMMG00000009684.1"/>
</dbReference>
<reference evidence="1" key="2">
    <citation type="submission" date="2025-09" db="UniProtKB">
        <authorList>
            <consortium name="Ensembl"/>
        </authorList>
    </citation>
    <scope>IDENTIFICATION</scope>
</reference>
<proteinExistence type="predicted"/>
<dbReference type="AlphaFoldDB" id="A0A8C5ZCQ1"/>
<sequence>VLLAHRTPHCCLGGKEHTSLVECLQSWIPVGNTFPCHFERLSLGSQEKGLPDIGTHSHLGTNALWYGKTQIHFYVLLSLSTNSIDLTPLNLDMLGPDFQQLVLPVCQAIWTFR</sequence>
<dbReference type="GeneTree" id="ENSGT01150000288048"/>